<sequence length="171" mass="17925">MDEIEAMMERQPELQGCANDVRTAYETLLRCFQAGNKLLLCGNGGSSADCEHIAGELVKSFYRNRPLAPGLEEKLGPGLAENLHGSLPAIPLPSFTAFHTAFANDDEPQYAFAQQVLGLGNPGDVLLAISTSGNSTNILHAAQTAQATDLSVIGLTGEGGGKLAPLCDVTI</sequence>
<dbReference type="GO" id="GO:0097367">
    <property type="term" value="F:carbohydrate derivative binding"/>
    <property type="evidence" value="ECO:0007669"/>
    <property type="project" value="InterPro"/>
</dbReference>
<dbReference type="AlphaFoldDB" id="A0A382L714"/>
<gene>
    <name evidence="2" type="ORF">METZ01_LOCUS283555</name>
</gene>
<dbReference type="Gene3D" id="3.40.50.10490">
    <property type="entry name" value="Glucose-6-phosphate isomerase like protein, domain 1"/>
    <property type="match status" value="1"/>
</dbReference>
<dbReference type="EMBL" id="UINC01084240">
    <property type="protein sequence ID" value="SVC30701.1"/>
    <property type="molecule type" value="Genomic_DNA"/>
</dbReference>
<proteinExistence type="predicted"/>
<name>A0A382L714_9ZZZZ</name>
<feature type="non-terminal residue" evidence="2">
    <location>
        <position position="171"/>
    </location>
</feature>
<organism evidence="2">
    <name type="scientific">marine metagenome</name>
    <dbReference type="NCBI Taxonomy" id="408172"/>
    <lineage>
        <taxon>unclassified sequences</taxon>
        <taxon>metagenomes</taxon>
        <taxon>ecological metagenomes</taxon>
    </lineage>
</organism>
<dbReference type="PANTHER" id="PTHR30390">
    <property type="entry name" value="SEDOHEPTULOSE 7-PHOSPHATE ISOMERASE / DNAA INITIATOR-ASSOCIATING FACTOR FOR REPLICATION INITIATION"/>
    <property type="match status" value="1"/>
</dbReference>
<reference evidence="2" key="1">
    <citation type="submission" date="2018-05" db="EMBL/GenBank/DDBJ databases">
        <authorList>
            <person name="Lanie J.A."/>
            <person name="Ng W.-L."/>
            <person name="Kazmierczak K.M."/>
            <person name="Andrzejewski T.M."/>
            <person name="Davidsen T.M."/>
            <person name="Wayne K.J."/>
            <person name="Tettelin H."/>
            <person name="Glass J.I."/>
            <person name="Rusch D."/>
            <person name="Podicherti R."/>
            <person name="Tsui H.-C.T."/>
            <person name="Winkler M.E."/>
        </authorList>
    </citation>
    <scope>NUCLEOTIDE SEQUENCE</scope>
</reference>
<dbReference type="InterPro" id="IPR001347">
    <property type="entry name" value="SIS_dom"/>
</dbReference>
<dbReference type="CDD" id="cd05006">
    <property type="entry name" value="SIS_GmhA"/>
    <property type="match status" value="1"/>
</dbReference>
<dbReference type="GO" id="GO:1901135">
    <property type="term" value="P:carbohydrate derivative metabolic process"/>
    <property type="evidence" value="ECO:0007669"/>
    <property type="project" value="InterPro"/>
</dbReference>
<dbReference type="PANTHER" id="PTHR30390:SF6">
    <property type="entry name" value="DNAA INITIATOR-ASSOCIATING PROTEIN DIAA"/>
    <property type="match status" value="1"/>
</dbReference>
<dbReference type="PROSITE" id="PS51464">
    <property type="entry name" value="SIS"/>
    <property type="match status" value="1"/>
</dbReference>
<dbReference type="SUPFAM" id="SSF53697">
    <property type="entry name" value="SIS domain"/>
    <property type="match status" value="1"/>
</dbReference>
<dbReference type="InterPro" id="IPR050099">
    <property type="entry name" value="SIS_GmhA/DiaA_subfam"/>
</dbReference>
<evidence type="ECO:0000259" key="1">
    <source>
        <dbReference type="PROSITE" id="PS51464"/>
    </source>
</evidence>
<feature type="domain" description="SIS" evidence="1">
    <location>
        <begin position="28"/>
        <end position="171"/>
    </location>
</feature>
<accession>A0A382L714</accession>
<dbReference type="InterPro" id="IPR035461">
    <property type="entry name" value="GmhA/DiaA"/>
</dbReference>
<evidence type="ECO:0000313" key="2">
    <source>
        <dbReference type="EMBL" id="SVC30701.1"/>
    </source>
</evidence>
<dbReference type="Pfam" id="PF13580">
    <property type="entry name" value="SIS_2"/>
    <property type="match status" value="2"/>
</dbReference>
<protein>
    <recommendedName>
        <fullName evidence="1">SIS domain-containing protein</fullName>
    </recommendedName>
</protein>
<dbReference type="InterPro" id="IPR046348">
    <property type="entry name" value="SIS_dom_sf"/>
</dbReference>